<dbReference type="EMBL" id="LVVM01005157">
    <property type="protein sequence ID" value="OJA11236.1"/>
    <property type="molecule type" value="Genomic_DNA"/>
</dbReference>
<reference evidence="2 3" key="1">
    <citation type="submission" date="2016-03" db="EMBL/GenBank/DDBJ databases">
        <title>Comparative genomics of the ectomycorrhizal sister species Rhizopogon vinicolor and Rhizopogon vesiculosus (Basidiomycota: Boletales) reveals a divergence of the mating type B locus.</title>
        <authorList>
            <person name="Mujic A.B."/>
            <person name="Kuo A."/>
            <person name="Tritt A."/>
            <person name="Lipzen A."/>
            <person name="Chen C."/>
            <person name="Johnson J."/>
            <person name="Sharma A."/>
            <person name="Barry K."/>
            <person name="Grigoriev I.V."/>
            <person name="Spatafora J.W."/>
        </authorList>
    </citation>
    <scope>NUCLEOTIDE SEQUENCE [LARGE SCALE GENOMIC DNA]</scope>
    <source>
        <strain evidence="2 3">AM-OR11-056</strain>
    </source>
</reference>
<gene>
    <name evidence="2" type="ORF">AZE42_13120</name>
</gene>
<accession>A0A1J8QHM8</accession>
<feature type="compositionally biased region" description="Basic and acidic residues" evidence="1">
    <location>
        <begin position="1"/>
        <end position="16"/>
    </location>
</feature>
<evidence type="ECO:0000313" key="2">
    <source>
        <dbReference type="EMBL" id="OJA11236.1"/>
    </source>
</evidence>
<comment type="caution">
    <text evidence="2">The sequence shown here is derived from an EMBL/GenBank/DDBJ whole genome shotgun (WGS) entry which is preliminary data.</text>
</comment>
<dbReference type="Proteomes" id="UP000183567">
    <property type="component" value="Unassembled WGS sequence"/>
</dbReference>
<dbReference type="STRING" id="180088.A0A1J8QHM8"/>
<sequence length="130" mass="14768">HPKDHTEVRQDDEKEITGPQPEEFEGEEERQGDVTVNADAADSPETLDEAVADFAPDLDESLRAKGPSEEEEKSACKIQKAYRRYVRRRSSRAVNAEIDAIFMACLKETQSSEWRQGYYSLLFLGPLPHL</sequence>
<organism evidence="2 3">
    <name type="scientific">Rhizopogon vesiculosus</name>
    <dbReference type="NCBI Taxonomy" id="180088"/>
    <lineage>
        <taxon>Eukaryota</taxon>
        <taxon>Fungi</taxon>
        <taxon>Dikarya</taxon>
        <taxon>Basidiomycota</taxon>
        <taxon>Agaricomycotina</taxon>
        <taxon>Agaricomycetes</taxon>
        <taxon>Agaricomycetidae</taxon>
        <taxon>Boletales</taxon>
        <taxon>Suillineae</taxon>
        <taxon>Rhizopogonaceae</taxon>
        <taxon>Rhizopogon</taxon>
    </lineage>
</organism>
<evidence type="ECO:0000256" key="1">
    <source>
        <dbReference type="SAM" id="MobiDB-lite"/>
    </source>
</evidence>
<proteinExistence type="predicted"/>
<dbReference type="PROSITE" id="PS50096">
    <property type="entry name" value="IQ"/>
    <property type="match status" value="1"/>
</dbReference>
<dbReference type="Gene3D" id="1.20.5.1190">
    <property type="entry name" value="iswi atpase"/>
    <property type="match status" value="1"/>
</dbReference>
<dbReference type="AlphaFoldDB" id="A0A1J8QHM8"/>
<feature type="region of interest" description="Disordered" evidence="1">
    <location>
        <begin position="1"/>
        <end position="43"/>
    </location>
</feature>
<name>A0A1J8QHM8_9AGAM</name>
<feature type="non-terminal residue" evidence="2">
    <location>
        <position position="130"/>
    </location>
</feature>
<protein>
    <submittedName>
        <fullName evidence="2">Uncharacterized protein</fullName>
    </submittedName>
</protein>
<feature type="non-terminal residue" evidence="2">
    <location>
        <position position="1"/>
    </location>
</feature>
<keyword evidence="3" id="KW-1185">Reference proteome</keyword>
<evidence type="ECO:0000313" key="3">
    <source>
        <dbReference type="Proteomes" id="UP000183567"/>
    </source>
</evidence>
<dbReference type="OrthoDB" id="2689406at2759"/>